<evidence type="ECO:0000313" key="2">
    <source>
        <dbReference type="EMBL" id="GIG20983.1"/>
    </source>
</evidence>
<keyword evidence="1" id="KW-0812">Transmembrane</keyword>
<keyword evidence="3" id="KW-1185">Reference proteome</keyword>
<proteinExistence type="predicted"/>
<feature type="transmembrane region" description="Helical" evidence="1">
    <location>
        <begin position="135"/>
        <end position="153"/>
    </location>
</feature>
<name>A0A919P324_9CELL</name>
<protein>
    <submittedName>
        <fullName evidence="2">Integral membrane regulator</fullName>
    </submittedName>
</protein>
<dbReference type="Proteomes" id="UP000632740">
    <property type="component" value="Unassembled WGS sequence"/>
</dbReference>
<feature type="transmembrane region" description="Helical" evidence="1">
    <location>
        <begin position="66"/>
        <end position="86"/>
    </location>
</feature>
<keyword evidence="1" id="KW-1133">Transmembrane helix</keyword>
<feature type="transmembrane region" description="Helical" evidence="1">
    <location>
        <begin position="106"/>
        <end position="123"/>
    </location>
</feature>
<dbReference type="AlphaFoldDB" id="A0A919P324"/>
<reference evidence="2" key="1">
    <citation type="submission" date="2021-01" db="EMBL/GenBank/DDBJ databases">
        <title>Whole genome shotgun sequence of Cellulomonas chitinilytica NBRC 110799.</title>
        <authorList>
            <person name="Komaki H."/>
            <person name="Tamura T."/>
        </authorList>
    </citation>
    <scope>NUCLEOTIDE SEQUENCE</scope>
    <source>
        <strain evidence="2">NBRC 110799</strain>
    </source>
</reference>
<feature type="transmembrane region" description="Helical" evidence="1">
    <location>
        <begin position="173"/>
        <end position="199"/>
    </location>
</feature>
<evidence type="ECO:0000313" key="3">
    <source>
        <dbReference type="Proteomes" id="UP000632740"/>
    </source>
</evidence>
<dbReference type="RefSeq" id="WP_203751397.1">
    <property type="nucleotide sequence ID" value="NZ_BONK01000005.1"/>
</dbReference>
<feature type="transmembrane region" description="Helical" evidence="1">
    <location>
        <begin position="43"/>
        <end position="59"/>
    </location>
</feature>
<sequence length="228" mass="24812">MTVVVGLYRLALAAITLVALFWRPSTGLHLTVEDYVYFTNQSNLLMALAMLWGAATAFARRPDPPTWVFGAVTLFLLITGLVSYFILDPSPPGEEIIALGLTKAQIVHRLTPIATTLHFVLMVPHRRLRVRNAAWWLLYPVAYCAFTTVRGVVSPGSDYPYGFVDVSELGYGGLMLNVLVYGVGFFVLGLVVVGVDRLLPARAVLGRRDDDAAAPPAASPSDVPEPAR</sequence>
<keyword evidence="1" id="KW-0472">Membrane</keyword>
<gene>
    <name evidence="2" type="ORF">Cch01nite_17070</name>
</gene>
<evidence type="ECO:0000256" key="1">
    <source>
        <dbReference type="SAM" id="Phobius"/>
    </source>
</evidence>
<dbReference type="InterPro" id="IPR049713">
    <property type="entry name" value="Pr6Pr-like"/>
</dbReference>
<comment type="caution">
    <text evidence="2">The sequence shown here is derived from an EMBL/GenBank/DDBJ whole genome shotgun (WGS) entry which is preliminary data.</text>
</comment>
<accession>A0A919P324</accession>
<organism evidence="2 3">
    <name type="scientific">Cellulomonas chitinilytica</name>
    <dbReference type="NCBI Taxonomy" id="398759"/>
    <lineage>
        <taxon>Bacteria</taxon>
        <taxon>Bacillati</taxon>
        <taxon>Actinomycetota</taxon>
        <taxon>Actinomycetes</taxon>
        <taxon>Micrococcales</taxon>
        <taxon>Cellulomonadaceae</taxon>
        <taxon>Cellulomonas</taxon>
    </lineage>
</organism>
<dbReference type="EMBL" id="BONK01000005">
    <property type="protein sequence ID" value="GIG20983.1"/>
    <property type="molecule type" value="Genomic_DNA"/>
</dbReference>
<dbReference type="NCBIfam" id="NF038065">
    <property type="entry name" value="Pr6Pr"/>
    <property type="match status" value="1"/>
</dbReference>